<gene>
    <name evidence="1" type="ORF">SAMN04488518_1245</name>
</gene>
<evidence type="ECO:0000313" key="2">
    <source>
        <dbReference type="Proteomes" id="UP000199598"/>
    </source>
</evidence>
<evidence type="ECO:0000313" key="1">
    <source>
        <dbReference type="EMBL" id="SFL22727.1"/>
    </source>
</evidence>
<accession>A0A1I4G0J1</accession>
<dbReference type="Proteomes" id="UP000199598">
    <property type="component" value="Unassembled WGS sequence"/>
</dbReference>
<reference evidence="1 2" key="1">
    <citation type="submission" date="2016-10" db="EMBL/GenBank/DDBJ databases">
        <authorList>
            <person name="Varghese N."/>
            <person name="Submissions S."/>
        </authorList>
    </citation>
    <scope>NUCLEOTIDE SEQUENCE [LARGE SCALE GENOMIC DNA]</scope>
    <source>
        <strain evidence="1 2">DSM 16392</strain>
    </source>
</reference>
<comment type="caution">
    <text evidence="1">The sequence shown here is derived from an EMBL/GenBank/DDBJ whole genome shotgun (WGS) entry which is preliminary data.</text>
</comment>
<sequence length="61" mass="6999">MLVRINDSHAAYFKELMENTRQSVGYHTTTTLSECGWRRFVDGLMQGLKVRTESTTTSKSK</sequence>
<proteinExistence type="predicted"/>
<protein>
    <submittedName>
        <fullName evidence="1">Uncharacterized protein</fullName>
    </submittedName>
</protein>
<dbReference type="EMBL" id="FOSK01000024">
    <property type="protein sequence ID" value="SFL22727.1"/>
    <property type="molecule type" value="Genomic_DNA"/>
</dbReference>
<keyword evidence="2" id="KW-1185">Reference proteome</keyword>
<name>A0A1I4G0J1_9HYPH</name>
<organism evidence="1 2">
    <name type="scientific">Pseudovibrio ascidiaceicola</name>
    <dbReference type="NCBI Taxonomy" id="285279"/>
    <lineage>
        <taxon>Bacteria</taxon>
        <taxon>Pseudomonadati</taxon>
        <taxon>Pseudomonadota</taxon>
        <taxon>Alphaproteobacteria</taxon>
        <taxon>Hyphomicrobiales</taxon>
        <taxon>Stappiaceae</taxon>
        <taxon>Pseudovibrio</taxon>
    </lineage>
</organism>